<dbReference type="SUPFAM" id="SSF143422">
    <property type="entry name" value="Transposase IS200-like"/>
    <property type="match status" value="1"/>
</dbReference>
<evidence type="ECO:0000313" key="2">
    <source>
        <dbReference type="EMBL" id="PJA40037.1"/>
    </source>
</evidence>
<dbReference type="GO" id="GO:0003677">
    <property type="term" value="F:DNA binding"/>
    <property type="evidence" value="ECO:0007669"/>
    <property type="project" value="InterPro"/>
</dbReference>
<dbReference type="Proteomes" id="UP000231195">
    <property type="component" value="Unassembled WGS sequence"/>
</dbReference>
<evidence type="ECO:0000259" key="1">
    <source>
        <dbReference type="SMART" id="SM01321"/>
    </source>
</evidence>
<dbReference type="GO" id="GO:0006313">
    <property type="term" value="P:DNA transposition"/>
    <property type="evidence" value="ECO:0007669"/>
    <property type="project" value="InterPro"/>
</dbReference>
<reference evidence="3" key="1">
    <citation type="submission" date="2017-09" db="EMBL/GenBank/DDBJ databases">
        <title>Depth-based differentiation of microbial function through sediment-hosted aquifers and enrichment of novel symbionts in the deep terrestrial subsurface.</title>
        <authorList>
            <person name="Probst A.J."/>
            <person name="Ladd B."/>
            <person name="Jarett J.K."/>
            <person name="Geller-Mcgrath D.E."/>
            <person name="Sieber C.M.K."/>
            <person name="Emerson J.B."/>
            <person name="Anantharaman K."/>
            <person name="Thomas B.C."/>
            <person name="Malmstrom R."/>
            <person name="Stieglmeier M."/>
            <person name="Klingl A."/>
            <person name="Woyke T."/>
            <person name="Ryan C.M."/>
            <person name="Banfield J.F."/>
        </authorList>
    </citation>
    <scope>NUCLEOTIDE SEQUENCE [LARGE SCALE GENOMIC DNA]</scope>
</reference>
<dbReference type="PANTHER" id="PTHR34322:SF2">
    <property type="entry name" value="TRANSPOSASE IS200-LIKE DOMAIN-CONTAINING PROTEIN"/>
    <property type="match status" value="1"/>
</dbReference>
<dbReference type="InterPro" id="IPR002686">
    <property type="entry name" value="Transposase_17"/>
</dbReference>
<dbReference type="AlphaFoldDB" id="A0A2M7X1K4"/>
<protein>
    <recommendedName>
        <fullName evidence="1">Transposase IS200-like domain-containing protein</fullName>
    </recommendedName>
</protein>
<dbReference type="EMBL" id="PFWZ01000117">
    <property type="protein sequence ID" value="PJA40037.1"/>
    <property type="molecule type" value="Genomic_DNA"/>
</dbReference>
<gene>
    <name evidence="2" type="ORF">CO179_03585</name>
</gene>
<feature type="domain" description="Transposase IS200-like" evidence="1">
    <location>
        <begin position="29"/>
        <end position="169"/>
    </location>
</feature>
<sequence length="235" mass="27513">MLNCLVTTIDLQGLGKIKVKDKRFYVPDNSDGYFHVYNRGVDKRVIFTDRQDFLRFEETISYYIKGPHELSLAQQKDHPDLDLEGLDKHLSQRVEVLAYCLMQNHYHLLLKSISHNGISKFMSDISNSYTRYFNTKHDRSGHLFQGRYQKKQIPDDPSLFQVSRYIHLNPTIDPFKYRYSSLSFWIDRTTPTNILSRTEVNRWINTMGGVNSYSSFINAKTQMSSCDGIEDLLFS</sequence>
<comment type="caution">
    <text evidence="2">The sequence shown here is derived from an EMBL/GenBank/DDBJ whole genome shotgun (WGS) entry which is preliminary data.</text>
</comment>
<dbReference type="SMART" id="SM01321">
    <property type="entry name" value="Y1_Tnp"/>
    <property type="match status" value="1"/>
</dbReference>
<proteinExistence type="predicted"/>
<organism evidence="2 3">
    <name type="scientific">candidate division WWE3 bacterium CG_4_9_14_3_um_filter_39_7</name>
    <dbReference type="NCBI Taxonomy" id="1975080"/>
    <lineage>
        <taxon>Bacteria</taxon>
        <taxon>Katanobacteria</taxon>
    </lineage>
</organism>
<dbReference type="PANTHER" id="PTHR34322">
    <property type="entry name" value="TRANSPOSASE, Y1_TNP DOMAIN-CONTAINING"/>
    <property type="match status" value="1"/>
</dbReference>
<dbReference type="Pfam" id="PF01797">
    <property type="entry name" value="Y1_Tnp"/>
    <property type="match status" value="1"/>
</dbReference>
<dbReference type="InterPro" id="IPR036515">
    <property type="entry name" value="Transposase_17_sf"/>
</dbReference>
<name>A0A2M7X1K4_UNCKA</name>
<dbReference type="GO" id="GO:0004803">
    <property type="term" value="F:transposase activity"/>
    <property type="evidence" value="ECO:0007669"/>
    <property type="project" value="InterPro"/>
</dbReference>
<dbReference type="Gene3D" id="3.30.70.1290">
    <property type="entry name" value="Transposase IS200-like"/>
    <property type="match status" value="1"/>
</dbReference>
<accession>A0A2M7X1K4</accession>
<evidence type="ECO:0000313" key="3">
    <source>
        <dbReference type="Proteomes" id="UP000231195"/>
    </source>
</evidence>